<evidence type="ECO:0000256" key="1">
    <source>
        <dbReference type="ARBA" id="ARBA00007090"/>
    </source>
</evidence>
<name>A0A521B3X2_9ACTN</name>
<sequence length="838" mass="87430">MDRHDSRAGTLLRLAATIVVAGVLVAGLLLPWIGGPTVAAQQSTGLLGDLPTEFTDDPPAGNTVLLAANGEPITYFYDENRDPVEPEEIAGVMKDALVAIEDSRFYAHRGLDVQGTLRALATNIAAGEVAEGGSTLTQQLVKQTLLQTADTPEERTAATEQTVGRKLREARLALALEDLYSKDEILARYLNIVYFGQNAYGVQPAARAYFGVDAAALTLPQAALLAGLVQSPVNDDPFTNPEAATDRRNEVLSRMADQGLVTADEAAAAAAEPLGLAPGPAPPRGCVEATVGPFVCDFVQRYVVQELGLAQEELDNGGYTIQTTLDVELQRSADAAVLQTLPREDSLAAMFSAVEPGTGHLLAMAVNRTFGYDLGDRTQESFNLNTWPSQGSGSTYKVFTAAAALARGYSSYYSLTAPDPYVSRVYSGPCQGRNTDGRYCVRNAGSGYRSTLDMTTALYQSSNTYFLALEDALGSVEEPVRMAEAMGLFQFSPPELPQQIIDENRGSFTFGSEATSPLALASAYSTLAASGTQCDVVPVTAVLDQNGEPAVGADGEPLPVGDRCTPEAVPPGVANTLNQMLRRDVEPGNPGQTGSRAYVRGHQIAGKTGTSQENYSIAFVGYTPEITASVMVLNPKRNEDVGGFGGGKGATIWRDAMAPILEARGSGEFPPADETVQNGNTRPVPGCGGVRSCERTLTDAGFSPRTARVDSDEPAGTLLGTSPPRGGRAVPDQEIVILVSNGSDYVEPAPEPEPPADPAPDPAPAPEPPPATEPPAPETPAPEPPPPPAPEPGTPAPEPPAPEPPAPAAPAPDAPAPGAPPPEFPGPGDPGPGFPPTA</sequence>
<evidence type="ECO:0000256" key="3">
    <source>
        <dbReference type="ARBA" id="ARBA00022645"/>
    </source>
</evidence>
<evidence type="ECO:0000259" key="16">
    <source>
        <dbReference type="Pfam" id="PF00905"/>
    </source>
</evidence>
<dbReference type="Proteomes" id="UP000317484">
    <property type="component" value="Unassembled WGS sequence"/>
</dbReference>
<keyword evidence="15" id="KW-0812">Transmembrane</keyword>
<keyword evidence="15" id="KW-1133">Transmembrane helix</keyword>
<feature type="region of interest" description="Disordered" evidence="14">
    <location>
        <begin position="744"/>
        <end position="838"/>
    </location>
</feature>
<dbReference type="SUPFAM" id="SSF56601">
    <property type="entry name" value="beta-lactamase/transpeptidase-like"/>
    <property type="match status" value="1"/>
</dbReference>
<evidence type="ECO:0000256" key="9">
    <source>
        <dbReference type="ARBA" id="ARBA00022984"/>
    </source>
</evidence>
<dbReference type="GO" id="GO:0008360">
    <property type="term" value="P:regulation of cell shape"/>
    <property type="evidence" value="ECO:0007669"/>
    <property type="project" value="UniProtKB-KW"/>
</dbReference>
<keyword evidence="11" id="KW-0961">Cell wall biogenesis/degradation</keyword>
<dbReference type="GO" id="GO:0071555">
    <property type="term" value="P:cell wall organization"/>
    <property type="evidence" value="ECO:0007669"/>
    <property type="project" value="UniProtKB-KW"/>
</dbReference>
<comment type="similarity">
    <text evidence="2">In the N-terminal section; belongs to the glycosyltransferase 51 family.</text>
</comment>
<dbReference type="GO" id="GO:0006508">
    <property type="term" value="P:proteolysis"/>
    <property type="evidence" value="ECO:0007669"/>
    <property type="project" value="UniProtKB-KW"/>
</dbReference>
<dbReference type="Pfam" id="PF00905">
    <property type="entry name" value="Transpeptidase"/>
    <property type="match status" value="1"/>
</dbReference>
<keyword evidence="9" id="KW-0573">Peptidoglycan synthesis</keyword>
<evidence type="ECO:0000313" key="19">
    <source>
        <dbReference type="Proteomes" id="UP000317484"/>
    </source>
</evidence>
<dbReference type="CDD" id="cd06577">
    <property type="entry name" value="PASTA_pknB"/>
    <property type="match status" value="1"/>
</dbReference>
<keyword evidence="19" id="KW-1185">Reference proteome</keyword>
<dbReference type="Gene3D" id="3.40.710.10">
    <property type="entry name" value="DD-peptidase/beta-lactamase superfamily"/>
    <property type="match status" value="1"/>
</dbReference>
<proteinExistence type="inferred from homology"/>
<keyword evidence="8" id="KW-0133">Cell shape</keyword>
<dbReference type="GO" id="GO:0008955">
    <property type="term" value="F:peptidoglycan glycosyltransferase activity"/>
    <property type="evidence" value="ECO:0007669"/>
    <property type="project" value="UniProtKB-EC"/>
</dbReference>
<dbReference type="Pfam" id="PF00912">
    <property type="entry name" value="Transgly"/>
    <property type="match status" value="1"/>
</dbReference>
<keyword evidence="3 18" id="KW-0121">Carboxypeptidase</keyword>
<dbReference type="InterPro" id="IPR023346">
    <property type="entry name" value="Lysozyme-like_dom_sf"/>
</dbReference>
<feature type="compositionally biased region" description="Pro residues" evidence="14">
    <location>
        <begin position="749"/>
        <end position="838"/>
    </location>
</feature>
<evidence type="ECO:0000256" key="12">
    <source>
        <dbReference type="ARBA" id="ARBA00034000"/>
    </source>
</evidence>
<dbReference type="RefSeq" id="WP_142456786.1">
    <property type="nucleotide sequence ID" value="NZ_FXTJ01000001.1"/>
</dbReference>
<evidence type="ECO:0000256" key="7">
    <source>
        <dbReference type="ARBA" id="ARBA00022801"/>
    </source>
</evidence>
<dbReference type="PANTHER" id="PTHR32282">
    <property type="entry name" value="BINDING PROTEIN TRANSPEPTIDASE, PUTATIVE-RELATED"/>
    <property type="match status" value="1"/>
</dbReference>
<dbReference type="EMBL" id="FXTJ01000001">
    <property type="protein sequence ID" value="SMO41759.1"/>
    <property type="molecule type" value="Genomic_DNA"/>
</dbReference>
<accession>A0A521B3X2</accession>
<evidence type="ECO:0000256" key="4">
    <source>
        <dbReference type="ARBA" id="ARBA00022670"/>
    </source>
</evidence>
<dbReference type="InterPro" id="IPR001460">
    <property type="entry name" value="PCN-bd_Tpept"/>
</dbReference>
<dbReference type="InterPro" id="IPR005543">
    <property type="entry name" value="PASTA_dom"/>
</dbReference>
<evidence type="ECO:0000256" key="14">
    <source>
        <dbReference type="SAM" id="MobiDB-lite"/>
    </source>
</evidence>
<dbReference type="InterPro" id="IPR012338">
    <property type="entry name" value="Beta-lactam/transpept-like"/>
</dbReference>
<feature type="region of interest" description="Disordered" evidence="14">
    <location>
        <begin position="698"/>
        <end position="730"/>
    </location>
</feature>
<dbReference type="PRINTS" id="PR01217">
    <property type="entry name" value="PRICHEXTENSN"/>
</dbReference>
<dbReference type="InterPro" id="IPR036950">
    <property type="entry name" value="PBP_transglycosylase"/>
</dbReference>
<dbReference type="GO" id="GO:0030288">
    <property type="term" value="C:outer membrane-bounded periplasmic space"/>
    <property type="evidence" value="ECO:0007669"/>
    <property type="project" value="TreeGrafter"/>
</dbReference>
<protein>
    <submittedName>
        <fullName evidence="18">Membrane carboxypeptidase (Penicillin-binding protein)</fullName>
    </submittedName>
</protein>
<dbReference type="Gene3D" id="1.10.3810.10">
    <property type="entry name" value="Biosynthetic peptidoglycan transglycosylase-like"/>
    <property type="match status" value="1"/>
</dbReference>
<gene>
    <name evidence="18" type="ORF">SAMN06273567_101544</name>
</gene>
<comment type="similarity">
    <text evidence="1">In the C-terminal section; belongs to the transpeptidase family.</text>
</comment>
<feature type="region of interest" description="Disordered" evidence="14">
    <location>
        <begin position="668"/>
        <end position="687"/>
    </location>
</feature>
<evidence type="ECO:0000256" key="2">
    <source>
        <dbReference type="ARBA" id="ARBA00007739"/>
    </source>
</evidence>
<evidence type="ECO:0000259" key="17">
    <source>
        <dbReference type="Pfam" id="PF00912"/>
    </source>
</evidence>
<feature type="transmembrane region" description="Helical" evidence="15">
    <location>
        <begin position="12"/>
        <end position="33"/>
    </location>
</feature>
<evidence type="ECO:0000256" key="8">
    <source>
        <dbReference type="ARBA" id="ARBA00022960"/>
    </source>
</evidence>
<evidence type="ECO:0000256" key="13">
    <source>
        <dbReference type="ARBA" id="ARBA00049902"/>
    </source>
</evidence>
<dbReference type="InterPro" id="IPR001264">
    <property type="entry name" value="Glyco_trans_51"/>
</dbReference>
<evidence type="ECO:0000256" key="6">
    <source>
        <dbReference type="ARBA" id="ARBA00022679"/>
    </source>
</evidence>
<evidence type="ECO:0000313" key="18">
    <source>
        <dbReference type="EMBL" id="SMO41759.1"/>
    </source>
</evidence>
<reference evidence="18 19" key="1">
    <citation type="submission" date="2017-05" db="EMBL/GenBank/DDBJ databases">
        <authorList>
            <person name="Varghese N."/>
            <person name="Submissions S."/>
        </authorList>
    </citation>
    <scope>NUCLEOTIDE SEQUENCE [LARGE SCALE GENOMIC DNA]</scope>
    <source>
        <strain evidence="18 19">DSM 46834</strain>
    </source>
</reference>
<keyword evidence="15" id="KW-0472">Membrane</keyword>
<dbReference type="InterPro" id="IPR050396">
    <property type="entry name" value="Glycosyltr_51/Transpeptidase"/>
</dbReference>
<dbReference type="PANTHER" id="PTHR32282:SF33">
    <property type="entry name" value="PEPTIDOGLYCAN GLYCOSYLTRANSFERASE"/>
    <property type="match status" value="1"/>
</dbReference>
<dbReference type="GO" id="GO:0009002">
    <property type="term" value="F:serine-type D-Ala-D-Ala carboxypeptidase activity"/>
    <property type="evidence" value="ECO:0007669"/>
    <property type="project" value="UniProtKB-EC"/>
</dbReference>
<dbReference type="SUPFAM" id="SSF53955">
    <property type="entry name" value="Lysozyme-like"/>
    <property type="match status" value="1"/>
</dbReference>
<evidence type="ECO:0000256" key="11">
    <source>
        <dbReference type="ARBA" id="ARBA00023316"/>
    </source>
</evidence>
<evidence type="ECO:0000256" key="5">
    <source>
        <dbReference type="ARBA" id="ARBA00022676"/>
    </source>
</evidence>
<evidence type="ECO:0000256" key="15">
    <source>
        <dbReference type="SAM" id="Phobius"/>
    </source>
</evidence>
<feature type="domain" description="Penicillin-binding protein transpeptidase" evidence="16">
    <location>
        <begin position="351"/>
        <end position="657"/>
    </location>
</feature>
<dbReference type="GO" id="GO:0009252">
    <property type="term" value="P:peptidoglycan biosynthetic process"/>
    <property type="evidence" value="ECO:0007669"/>
    <property type="project" value="UniProtKB-KW"/>
</dbReference>
<dbReference type="Gene3D" id="3.30.10.20">
    <property type="match status" value="1"/>
</dbReference>
<comment type="catalytic activity">
    <reaction evidence="13">
        <text>[GlcNAc-(1-&gt;4)-Mur2Ac(oyl-L-Ala-gamma-D-Glu-L-Lys-D-Ala-D-Ala)](n)-di-trans,octa-cis-undecaprenyl diphosphate + beta-D-GlcNAc-(1-&gt;4)-Mur2Ac(oyl-L-Ala-gamma-D-Glu-L-Lys-D-Ala-D-Ala)-di-trans,octa-cis-undecaprenyl diphosphate = [GlcNAc-(1-&gt;4)-Mur2Ac(oyl-L-Ala-gamma-D-Glu-L-Lys-D-Ala-D-Ala)](n+1)-di-trans,octa-cis-undecaprenyl diphosphate + di-trans,octa-cis-undecaprenyl diphosphate + H(+)</text>
        <dbReference type="Rhea" id="RHEA:23708"/>
        <dbReference type="Rhea" id="RHEA-COMP:9602"/>
        <dbReference type="Rhea" id="RHEA-COMP:9603"/>
        <dbReference type="ChEBI" id="CHEBI:15378"/>
        <dbReference type="ChEBI" id="CHEBI:58405"/>
        <dbReference type="ChEBI" id="CHEBI:60033"/>
        <dbReference type="ChEBI" id="CHEBI:78435"/>
        <dbReference type="EC" id="2.4.99.28"/>
    </reaction>
</comment>
<feature type="domain" description="Glycosyl transferase family 51" evidence="17">
    <location>
        <begin position="70"/>
        <end position="255"/>
    </location>
</feature>
<organism evidence="18 19">
    <name type="scientific">Geodermatophilus aquaeductus</name>
    <dbReference type="NCBI Taxonomy" id="1564161"/>
    <lineage>
        <taxon>Bacteria</taxon>
        <taxon>Bacillati</taxon>
        <taxon>Actinomycetota</taxon>
        <taxon>Actinomycetes</taxon>
        <taxon>Geodermatophilales</taxon>
        <taxon>Geodermatophilaceae</taxon>
        <taxon>Geodermatophilus</taxon>
    </lineage>
</organism>
<keyword evidence="7" id="KW-0378">Hydrolase</keyword>
<keyword evidence="6" id="KW-0808">Transferase</keyword>
<keyword evidence="10" id="KW-0511">Multifunctional enzyme</keyword>
<comment type="catalytic activity">
    <reaction evidence="12">
        <text>Preferential cleavage: (Ac)2-L-Lys-D-Ala-|-D-Ala. Also transpeptidation of peptidyl-alanyl moieties that are N-acyl substituents of D-alanine.</text>
        <dbReference type="EC" id="3.4.16.4"/>
    </reaction>
</comment>
<dbReference type="FunFam" id="1.10.3810.10:FF:000001">
    <property type="entry name" value="Penicillin-binding protein 1A"/>
    <property type="match status" value="1"/>
</dbReference>
<keyword evidence="5" id="KW-0328">Glycosyltransferase</keyword>
<evidence type="ECO:0000256" key="10">
    <source>
        <dbReference type="ARBA" id="ARBA00023268"/>
    </source>
</evidence>
<dbReference type="GO" id="GO:0008658">
    <property type="term" value="F:penicillin binding"/>
    <property type="evidence" value="ECO:0007669"/>
    <property type="project" value="InterPro"/>
</dbReference>
<keyword evidence="4" id="KW-0645">Protease</keyword>
<dbReference type="AlphaFoldDB" id="A0A521B3X2"/>